<dbReference type="PATRIC" id="fig|411473.3.peg.2248"/>
<dbReference type="STRING" id="411473.RUMCAL_02679"/>
<dbReference type="AlphaFoldDB" id="U2LVK9"/>
<dbReference type="RefSeq" id="WP_021680860.1">
    <property type="nucleotide sequence ID" value="NZ_KI260310.1"/>
</dbReference>
<reference evidence="1 2" key="1">
    <citation type="submission" date="2013-07" db="EMBL/GenBank/DDBJ databases">
        <authorList>
            <person name="Weinstock G."/>
            <person name="Sodergren E."/>
            <person name="Wylie T."/>
            <person name="Fulton L."/>
            <person name="Fulton R."/>
            <person name="Fronick C."/>
            <person name="O'Laughlin M."/>
            <person name="Godfrey J."/>
            <person name="Miner T."/>
            <person name="Herter B."/>
            <person name="Appelbaum E."/>
            <person name="Cordes M."/>
            <person name="Lek S."/>
            <person name="Wollam A."/>
            <person name="Pepin K.H."/>
            <person name="Palsikar V.B."/>
            <person name="Mitreva M."/>
            <person name="Wilson R.K."/>
        </authorList>
    </citation>
    <scope>NUCLEOTIDE SEQUENCE [LARGE SCALE GENOMIC DNA]</scope>
    <source>
        <strain evidence="1 2">ATCC 27760</strain>
    </source>
</reference>
<evidence type="ECO:0000313" key="1">
    <source>
        <dbReference type="EMBL" id="ERJ91138.1"/>
    </source>
</evidence>
<organism evidence="1 2">
    <name type="scientific">Ruminococcus callidus ATCC 27760</name>
    <dbReference type="NCBI Taxonomy" id="411473"/>
    <lineage>
        <taxon>Bacteria</taxon>
        <taxon>Bacillati</taxon>
        <taxon>Bacillota</taxon>
        <taxon>Clostridia</taxon>
        <taxon>Eubacteriales</taxon>
        <taxon>Oscillospiraceae</taxon>
        <taxon>Ruminococcus</taxon>
    </lineage>
</organism>
<accession>U2LVK9</accession>
<dbReference type="HOGENOM" id="CLU_2919962_0_0_9"/>
<gene>
    <name evidence="1" type="ORF">RUMCAL_02679</name>
</gene>
<evidence type="ECO:0000313" key="2">
    <source>
        <dbReference type="Proteomes" id="UP000016662"/>
    </source>
</evidence>
<name>U2LVK9_9FIRM</name>
<dbReference type="EMBL" id="AWVF01000329">
    <property type="protein sequence ID" value="ERJ91138.1"/>
    <property type="molecule type" value="Genomic_DNA"/>
</dbReference>
<sequence length="61" mass="7033">MKKIACKLCLYAHRRIAPEMEVNRQQFSLPETVRHACMPMTRAARNRGTGTTCDKLLRECP</sequence>
<comment type="caution">
    <text evidence="1">The sequence shown here is derived from an EMBL/GenBank/DDBJ whole genome shotgun (WGS) entry which is preliminary data.</text>
</comment>
<dbReference type="GeneID" id="93693240"/>
<protein>
    <submittedName>
        <fullName evidence="1">Uncharacterized protein</fullName>
    </submittedName>
</protein>
<proteinExistence type="predicted"/>
<keyword evidence="2" id="KW-1185">Reference proteome</keyword>
<dbReference type="Proteomes" id="UP000016662">
    <property type="component" value="Unassembled WGS sequence"/>
</dbReference>